<evidence type="ECO:0000256" key="4">
    <source>
        <dbReference type="ARBA" id="ARBA00022801"/>
    </source>
</evidence>
<dbReference type="InterPro" id="IPR029058">
    <property type="entry name" value="AB_hydrolase_fold"/>
</dbReference>
<dbReference type="InterPro" id="IPR019826">
    <property type="entry name" value="Carboxylesterase_B_AS"/>
</dbReference>
<name>A0AAU9UZX5_EUPED</name>
<dbReference type="PROSITE" id="PS01173">
    <property type="entry name" value="LIPASE_GDXG_HIS"/>
    <property type="match status" value="1"/>
</dbReference>
<keyword evidence="4 7" id="KW-0378">Hydrolase</keyword>
<protein>
    <recommendedName>
        <fullName evidence="7">Carboxylic ester hydrolase</fullName>
        <ecNumber evidence="7">3.1.1.-</ecNumber>
    </recommendedName>
</protein>
<comment type="caution">
    <text evidence="9">The sequence shown here is derived from an EMBL/GenBank/DDBJ whole genome shotgun (WGS) entry which is preliminary data.</text>
</comment>
<keyword evidence="6" id="KW-0325">Glycoprotein</keyword>
<evidence type="ECO:0000256" key="1">
    <source>
        <dbReference type="ARBA" id="ARBA00005964"/>
    </source>
</evidence>
<proteinExistence type="inferred from homology"/>
<dbReference type="EMBL" id="CAKOGL010000026">
    <property type="protein sequence ID" value="CAH2103577.1"/>
    <property type="molecule type" value="Genomic_DNA"/>
</dbReference>
<dbReference type="Gene3D" id="3.40.50.1820">
    <property type="entry name" value="alpha/beta hydrolase"/>
    <property type="match status" value="1"/>
</dbReference>
<evidence type="ECO:0000256" key="3">
    <source>
        <dbReference type="ARBA" id="ARBA00022487"/>
    </source>
</evidence>
<comment type="similarity">
    <text evidence="1 7">Belongs to the type-B carboxylesterase/lipase family.</text>
</comment>
<keyword evidence="5" id="KW-1015">Disulfide bond</keyword>
<dbReference type="Proteomes" id="UP001153954">
    <property type="component" value="Unassembled WGS sequence"/>
</dbReference>
<accession>A0AAU9UZX5</accession>
<keyword evidence="10" id="KW-1185">Reference proteome</keyword>
<evidence type="ECO:0000256" key="7">
    <source>
        <dbReference type="RuleBase" id="RU361235"/>
    </source>
</evidence>
<organism evidence="9 10">
    <name type="scientific">Euphydryas editha</name>
    <name type="common">Edith's checkerspot</name>
    <dbReference type="NCBI Taxonomy" id="104508"/>
    <lineage>
        <taxon>Eukaryota</taxon>
        <taxon>Metazoa</taxon>
        <taxon>Ecdysozoa</taxon>
        <taxon>Arthropoda</taxon>
        <taxon>Hexapoda</taxon>
        <taxon>Insecta</taxon>
        <taxon>Pterygota</taxon>
        <taxon>Neoptera</taxon>
        <taxon>Endopterygota</taxon>
        <taxon>Lepidoptera</taxon>
        <taxon>Glossata</taxon>
        <taxon>Ditrysia</taxon>
        <taxon>Papilionoidea</taxon>
        <taxon>Nymphalidae</taxon>
        <taxon>Nymphalinae</taxon>
        <taxon>Euphydryas</taxon>
    </lineage>
</organism>
<keyword evidence="3" id="KW-0719">Serine esterase</keyword>
<dbReference type="GO" id="GO:0052689">
    <property type="term" value="F:carboxylic ester hydrolase activity"/>
    <property type="evidence" value="ECO:0007669"/>
    <property type="project" value="UniProtKB-KW"/>
</dbReference>
<dbReference type="AlphaFoldDB" id="A0AAU9UZX5"/>
<evidence type="ECO:0000313" key="10">
    <source>
        <dbReference type="Proteomes" id="UP001153954"/>
    </source>
</evidence>
<dbReference type="PANTHER" id="PTHR43142">
    <property type="entry name" value="CARBOXYLIC ESTER HYDROLASE"/>
    <property type="match status" value="1"/>
</dbReference>
<gene>
    <name evidence="9" type="ORF">EEDITHA_LOCUS18064</name>
</gene>
<dbReference type="SUPFAM" id="SSF53474">
    <property type="entry name" value="alpha/beta-Hydrolases"/>
    <property type="match status" value="1"/>
</dbReference>
<evidence type="ECO:0000259" key="8">
    <source>
        <dbReference type="Pfam" id="PF00135"/>
    </source>
</evidence>
<reference evidence="9" key="1">
    <citation type="submission" date="2022-03" db="EMBL/GenBank/DDBJ databases">
        <authorList>
            <person name="Tunstrom K."/>
        </authorList>
    </citation>
    <scope>NUCLEOTIDE SEQUENCE</scope>
</reference>
<evidence type="ECO:0000256" key="6">
    <source>
        <dbReference type="ARBA" id="ARBA00023180"/>
    </source>
</evidence>
<feature type="domain" description="Carboxylesterase type B" evidence="8">
    <location>
        <begin position="1"/>
        <end position="409"/>
    </location>
</feature>
<comment type="similarity">
    <text evidence="2">Belongs to the 'GDXG' lipolytic enzyme family.</text>
</comment>
<dbReference type="PROSITE" id="PS00122">
    <property type="entry name" value="CARBOXYLESTERASE_B_1"/>
    <property type="match status" value="1"/>
</dbReference>
<sequence>MVFFHGGGWMCGDGTTYMYGPEHLLDRDVLLVALNYRLGPLGFLSTQDEHCPGNNGLKDQQEALRFIQRNIHAFGGNNQSVTIFGESAGGASVNYHMLSETSAGLFHKAISESGTALVPWAEAPPGEPKRNAFRLAKFLDCPQAPSERMIKCLRNLDSYDIIGTEFKFYEWDYEPMTTFKAVIEPDLPGAFLRRSPRLPPSTNLVPWLTGINKDEGCLKSVWITAYPERFEEFVSGFETIAPVTFYYENSPLSEKITEILKKEYLNGDEKTIKEGILKIYSDSYFDYPALESVEQTLNYSNNPVYLYQLTYRGSNSFSQIFGDPKGNYGVCHADELMYLFPIHFLQNKFSPDDNKILDLIITLWTNFATSGNPTIPVEVPFDWQPATNQDKLEYLDIGVKQVMKQGFAKRAKLWSQLPLWHNLKNQSQRLKDEL</sequence>
<evidence type="ECO:0000256" key="2">
    <source>
        <dbReference type="ARBA" id="ARBA00010515"/>
    </source>
</evidence>
<evidence type="ECO:0000256" key="5">
    <source>
        <dbReference type="ARBA" id="ARBA00023157"/>
    </source>
</evidence>
<dbReference type="Pfam" id="PF00135">
    <property type="entry name" value="COesterase"/>
    <property type="match status" value="1"/>
</dbReference>
<dbReference type="InterPro" id="IPR002018">
    <property type="entry name" value="CarbesteraseB"/>
</dbReference>
<dbReference type="PANTHER" id="PTHR43142:SF1">
    <property type="entry name" value="CARBOXYLIC ESTER HYDROLASE"/>
    <property type="match status" value="1"/>
</dbReference>
<dbReference type="EC" id="3.1.1.-" evidence="7"/>
<evidence type="ECO:0000313" key="9">
    <source>
        <dbReference type="EMBL" id="CAH2103577.1"/>
    </source>
</evidence>
<dbReference type="InterPro" id="IPR002168">
    <property type="entry name" value="Lipase_GDXG_HIS_AS"/>
</dbReference>